<evidence type="ECO:0000313" key="1">
    <source>
        <dbReference type="EMBL" id="AQS36585.1"/>
    </source>
</evidence>
<evidence type="ECO:0000313" key="2">
    <source>
        <dbReference type="Proteomes" id="UP000189545"/>
    </source>
</evidence>
<dbReference type="InterPro" id="IPR021284">
    <property type="entry name" value="DUF2750"/>
</dbReference>
<organism evidence="1 2">
    <name type="scientific">Shewanella psychrophila</name>
    <dbReference type="NCBI Taxonomy" id="225848"/>
    <lineage>
        <taxon>Bacteria</taxon>
        <taxon>Pseudomonadati</taxon>
        <taxon>Pseudomonadota</taxon>
        <taxon>Gammaproteobacteria</taxon>
        <taxon>Alteromonadales</taxon>
        <taxon>Shewanellaceae</taxon>
        <taxon>Shewanella</taxon>
    </lineage>
</organism>
<dbReference type="EMBL" id="CP014782">
    <property type="protein sequence ID" value="AQS36585.1"/>
    <property type="molecule type" value="Genomic_DNA"/>
</dbReference>
<dbReference type="KEGG" id="spsw:Sps_01419"/>
<keyword evidence="2" id="KW-1185">Reference proteome</keyword>
<dbReference type="AlphaFoldDB" id="A0A1S6HM26"/>
<dbReference type="RefSeq" id="WP_077751880.1">
    <property type="nucleotide sequence ID" value="NZ_CP014782.1"/>
</dbReference>
<dbReference type="OrthoDB" id="5916942at2"/>
<evidence type="ECO:0008006" key="3">
    <source>
        <dbReference type="Google" id="ProtNLM"/>
    </source>
</evidence>
<sequence length="119" mass="13531">MSEITPELASFIENVKQHQVVWGLQDETGEGWVVCDSSEYEHTDVMPLWSSEANAKVHCSEEWSDYQPVSITLVEFLEFWVSDLNDDGVLVGTDWLADHECLETDPIELAKSLVNVEEE</sequence>
<gene>
    <name evidence="1" type="ORF">Sps_01419</name>
</gene>
<dbReference type="STRING" id="225848.Sps_01419"/>
<dbReference type="Pfam" id="PF11042">
    <property type="entry name" value="DUF2750"/>
    <property type="match status" value="1"/>
</dbReference>
<reference evidence="1 2" key="1">
    <citation type="submission" date="2016-03" db="EMBL/GenBank/DDBJ databases">
        <title>Complete genome sequence of Shewanella psychrophila WP2, a deep sea bacterium isolated from west Pacific sediment.</title>
        <authorList>
            <person name="Xu G."/>
            <person name="Jian H."/>
        </authorList>
    </citation>
    <scope>NUCLEOTIDE SEQUENCE [LARGE SCALE GENOMIC DNA]</scope>
    <source>
        <strain evidence="1 2">WP2</strain>
    </source>
</reference>
<dbReference type="Proteomes" id="UP000189545">
    <property type="component" value="Chromosome"/>
</dbReference>
<accession>A0A1S6HM26</accession>
<protein>
    <recommendedName>
        <fullName evidence="3">DUF2750 domain-containing protein</fullName>
    </recommendedName>
</protein>
<name>A0A1S6HM26_9GAMM</name>
<proteinExistence type="predicted"/>